<protein>
    <recommendedName>
        <fullName evidence="4">Phage portal protein</fullName>
    </recommendedName>
</protein>
<dbReference type="KEGG" id="fwa:DCMF_04600"/>
<organism evidence="2 3">
    <name type="scientific">Formimonas warabiya</name>
    <dbReference type="NCBI Taxonomy" id="1761012"/>
    <lineage>
        <taxon>Bacteria</taxon>
        <taxon>Bacillati</taxon>
        <taxon>Bacillota</taxon>
        <taxon>Clostridia</taxon>
        <taxon>Eubacteriales</taxon>
        <taxon>Peptococcaceae</taxon>
        <taxon>Candidatus Formimonas</taxon>
    </lineage>
</organism>
<name>A0A3G1KNZ8_FORW1</name>
<dbReference type="Proteomes" id="UP000323521">
    <property type="component" value="Chromosome"/>
</dbReference>
<dbReference type="AlphaFoldDB" id="A0A3G1KNZ8"/>
<dbReference type="EMBL" id="CP017634">
    <property type="protein sequence ID" value="ATW24156.1"/>
    <property type="molecule type" value="Genomic_DNA"/>
</dbReference>
<sequence>MNPLKPLAQKVLKDDLSVMQESISKLSEAVSSLQIEERGWINVSQGFVPWEITGEQRQHVIEKVRDAFKKNPLAGQIADIKKYFTMGQGIGFKAEDPDVNEVLKSFWNDESNKWFLRQSQLSDDLEVDGEFFIRFFKNDITGRVQVRCIPAWQITDVVTDQEDAETPLWYRREWVEQKWDPQAKLYAIVKYHIGVEADYIPADEILHVKVGAPLYAKFGNSPLYRTLGYLNAYKEWLEDRAKLNKARAAFAWKKKIKNMGNSVATAVNGVLNTLNKAFNGNEKPVPPKTGGVIVENDGVEWTVVNSDVKADNASEDGRAIKLMICAGSGIFEHYLGDAKVGNLASTKSMELPMMKMFEWRQKLFEMAVFLPIFRRVIRAAVEAGALPEKSKVTRQEGGKQIELEIETDQVYIDIDFPPLVLKEIKELTDALVKQVQERLKSRQTAGMELGIEDWEQEVAMILAEEEELRKRQREDDTNSYPPFNPPKGDEEE</sequence>
<evidence type="ECO:0008006" key="4">
    <source>
        <dbReference type="Google" id="ProtNLM"/>
    </source>
</evidence>
<gene>
    <name evidence="2" type="ORF">DCMF_04600</name>
</gene>
<feature type="region of interest" description="Disordered" evidence="1">
    <location>
        <begin position="468"/>
        <end position="492"/>
    </location>
</feature>
<dbReference type="RefSeq" id="WP_148133334.1">
    <property type="nucleotide sequence ID" value="NZ_CP017634.1"/>
</dbReference>
<reference evidence="2 3" key="1">
    <citation type="submission" date="2016-10" db="EMBL/GenBank/DDBJ databases">
        <title>Complete Genome Sequence of Peptococcaceae strain DCMF.</title>
        <authorList>
            <person name="Edwards R.J."/>
            <person name="Holland S.I."/>
            <person name="Deshpande N.P."/>
            <person name="Wong Y.K."/>
            <person name="Ertan H."/>
            <person name="Manefield M."/>
            <person name="Russell T.L."/>
            <person name="Lee M.J."/>
        </authorList>
    </citation>
    <scope>NUCLEOTIDE SEQUENCE [LARGE SCALE GENOMIC DNA]</scope>
    <source>
        <strain evidence="2 3">DCMF</strain>
    </source>
</reference>
<accession>A0A3G1KNZ8</accession>
<evidence type="ECO:0000256" key="1">
    <source>
        <dbReference type="SAM" id="MobiDB-lite"/>
    </source>
</evidence>
<keyword evidence="3" id="KW-1185">Reference proteome</keyword>
<evidence type="ECO:0000313" key="2">
    <source>
        <dbReference type="EMBL" id="ATW24156.1"/>
    </source>
</evidence>
<dbReference type="OrthoDB" id="2088999at2"/>
<proteinExistence type="predicted"/>
<evidence type="ECO:0000313" key="3">
    <source>
        <dbReference type="Proteomes" id="UP000323521"/>
    </source>
</evidence>